<protein>
    <recommendedName>
        <fullName evidence="1">UPF0276 protein TPL01_33450</fullName>
    </recommendedName>
</protein>
<dbReference type="Gene3D" id="3.20.20.150">
    <property type="entry name" value="Divalent-metal-dependent TIM barrel enzymes"/>
    <property type="match status" value="1"/>
</dbReference>
<gene>
    <name evidence="2" type="ORF">TPL01_33450</name>
</gene>
<dbReference type="AlphaFoldDB" id="A0A512LCI6"/>
<dbReference type="EMBL" id="BKAD01000060">
    <property type="protein sequence ID" value="GEP32207.1"/>
    <property type="molecule type" value="Genomic_DNA"/>
</dbReference>
<evidence type="ECO:0000256" key="1">
    <source>
        <dbReference type="HAMAP-Rule" id="MF_00697"/>
    </source>
</evidence>
<comment type="caution">
    <text evidence="2">The sequence shown here is derived from an EMBL/GenBank/DDBJ whole genome shotgun (WGS) entry which is preliminary data.</text>
</comment>
<dbReference type="OrthoDB" id="9763101at2"/>
<dbReference type="PANTHER" id="PTHR42194">
    <property type="entry name" value="UPF0276 PROTEIN HI_1600"/>
    <property type="match status" value="1"/>
</dbReference>
<evidence type="ECO:0000313" key="2">
    <source>
        <dbReference type="EMBL" id="GEP32207.1"/>
    </source>
</evidence>
<sequence>MIAKKLCDRVASPIPANAGIGLRAKHYRDILSAPPAIGWLEAHSENYFAEGGQPLYYLERIRSNYPLSLHGVGLSLGSTDPLNREHLRKLKSLVARFEPGLVSEHLSWGSVSERYLNDLLPLPYTEEALAHVASRIMQVQDFLGRQILVENVSSYLQFKQSTIPEWAFLAEIAVRSGCGILLDVNNIYVSAVNHQFDPLAYLHAIPAEAVQEIHLAGFDSNGECLIDTHGKAVCDDVWALYRHALAHVGNVPTLIEWDTDIPALSVLLEEARKAETLLQEARHEHIA</sequence>
<accession>A0A512LCI6</accession>
<organism evidence="2 3">
    <name type="scientific">Sulfuriferula plumbiphila</name>
    <dbReference type="NCBI Taxonomy" id="171865"/>
    <lineage>
        <taxon>Bacteria</taxon>
        <taxon>Pseudomonadati</taxon>
        <taxon>Pseudomonadota</taxon>
        <taxon>Betaproteobacteria</taxon>
        <taxon>Nitrosomonadales</taxon>
        <taxon>Sulfuricellaceae</taxon>
        <taxon>Sulfuriferula</taxon>
    </lineage>
</organism>
<dbReference type="Proteomes" id="UP000321337">
    <property type="component" value="Unassembled WGS sequence"/>
</dbReference>
<comment type="similarity">
    <text evidence="1">Belongs to the UPF0276 family.</text>
</comment>
<keyword evidence="3" id="KW-1185">Reference proteome</keyword>
<dbReference type="Pfam" id="PF05114">
    <property type="entry name" value="MbnB_TglH_ChrH"/>
    <property type="match status" value="1"/>
</dbReference>
<dbReference type="InterPro" id="IPR007801">
    <property type="entry name" value="MbnB/TglH/ChrH"/>
</dbReference>
<evidence type="ECO:0000313" key="3">
    <source>
        <dbReference type="Proteomes" id="UP000321337"/>
    </source>
</evidence>
<dbReference type="HAMAP" id="MF_00697">
    <property type="entry name" value="UPF0276"/>
    <property type="match status" value="1"/>
</dbReference>
<dbReference type="NCBIfam" id="NF003818">
    <property type="entry name" value="PRK05409.1"/>
    <property type="match status" value="1"/>
</dbReference>
<dbReference type="SUPFAM" id="SSF51658">
    <property type="entry name" value="Xylose isomerase-like"/>
    <property type="match status" value="1"/>
</dbReference>
<dbReference type="RefSeq" id="WP_147075158.1">
    <property type="nucleotide sequence ID" value="NZ_AP021884.1"/>
</dbReference>
<name>A0A512LCI6_9PROT</name>
<reference evidence="2 3" key="1">
    <citation type="submission" date="2019-07" db="EMBL/GenBank/DDBJ databases">
        <title>Whole genome shotgun sequence of Thiobacillus plumbophilus NBRC 107929.</title>
        <authorList>
            <person name="Hosoyama A."/>
            <person name="Uohara A."/>
            <person name="Ohji S."/>
            <person name="Ichikawa N."/>
        </authorList>
    </citation>
    <scope>NUCLEOTIDE SEQUENCE [LARGE SCALE GENOMIC DNA]</scope>
    <source>
        <strain evidence="2 3">NBRC 107929</strain>
    </source>
</reference>
<dbReference type="PANTHER" id="PTHR42194:SF1">
    <property type="entry name" value="UPF0276 PROTEIN HI_1600"/>
    <property type="match status" value="1"/>
</dbReference>
<proteinExistence type="inferred from homology"/>
<dbReference type="InterPro" id="IPR036237">
    <property type="entry name" value="Xyl_isomerase-like_sf"/>
</dbReference>